<evidence type="ECO:0000256" key="11">
    <source>
        <dbReference type="ARBA" id="ARBA00047527"/>
    </source>
</evidence>
<dbReference type="CDD" id="cd01555">
    <property type="entry name" value="UdpNAET"/>
    <property type="match status" value="1"/>
</dbReference>
<comment type="caution">
    <text evidence="12">Lacks conserved residue(s) required for the propagation of feature annotation.</text>
</comment>
<dbReference type="InterPro" id="IPR036968">
    <property type="entry name" value="Enolpyruvate_Tfrase_sf"/>
</dbReference>
<keyword evidence="4 12" id="KW-0132">Cell division</keyword>
<dbReference type="InterPro" id="IPR013792">
    <property type="entry name" value="RNA3'P_cycl/enolpyr_Trfase_a/b"/>
</dbReference>
<evidence type="ECO:0000313" key="15">
    <source>
        <dbReference type="Proteomes" id="UP000002574"/>
    </source>
</evidence>
<dbReference type="InterPro" id="IPR050068">
    <property type="entry name" value="MurA_subfamily"/>
</dbReference>
<feature type="binding site" evidence="12">
    <location>
        <position position="312"/>
    </location>
    <ligand>
        <name>UDP-N-acetyl-alpha-D-glucosamine</name>
        <dbReference type="ChEBI" id="CHEBI:57705"/>
    </ligand>
</feature>
<dbReference type="Proteomes" id="UP000002574">
    <property type="component" value="Chromosome"/>
</dbReference>
<reference evidence="14 15" key="1">
    <citation type="journal article" date="2010" name="J. Bacteriol.">
        <title>Complete genome sequence of the thermophilic, obligately chemolithoautotrophic hydrogen-oxidizing bacterium Hydrogenobacter thermophilus TK-6.</title>
        <authorList>
            <person name="Arai H."/>
            <person name="Kanbe H."/>
            <person name="Ishii M."/>
            <person name="Igarashi Y."/>
        </authorList>
    </citation>
    <scope>NUCLEOTIDE SEQUENCE [LARGE SCALE GENOMIC DNA]</scope>
    <source>
        <strain evidence="15">DSM 6534 / IAM 12695 / TK-6 [Tokyo]</strain>
    </source>
</reference>
<evidence type="ECO:0000256" key="10">
    <source>
        <dbReference type="ARBA" id="ARBA00038367"/>
    </source>
</evidence>
<evidence type="ECO:0000256" key="2">
    <source>
        <dbReference type="ARBA" id="ARBA00004752"/>
    </source>
</evidence>
<evidence type="ECO:0000256" key="5">
    <source>
        <dbReference type="ARBA" id="ARBA00022679"/>
    </source>
</evidence>
<feature type="domain" description="Enolpyruvate transferase" evidence="13">
    <location>
        <begin position="15"/>
        <end position="413"/>
    </location>
</feature>
<dbReference type="GO" id="GO:0005737">
    <property type="term" value="C:cytoplasm"/>
    <property type="evidence" value="ECO:0007669"/>
    <property type="project" value="UniProtKB-SubCell"/>
</dbReference>
<feature type="modified residue" description="2-(S-cysteinyl)pyruvic acid O-phosphothioketal" evidence="12">
    <location>
        <position position="124"/>
    </location>
</feature>
<dbReference type="EC" id="2.5.1.7" evidence="12"/>
<dbReference type="PATRIC" id="fig|608538.5.peg.331"/>
<dbReference type="HAMAP" id="MF_00111">
    <property type="entry name" value="MurA"/>
    <property type="match status" value="1"/>
</dbReference>
<dbReference type="STRING" id="608538.HTH_0331"/>
<protein>
    <recommendedName>
        <fullName evidence="12">UDP-N-acetylglucosamine 1-carboxyvinyltransferase</fullName>
        <ecNumber evidence="12">2.5.1.7</ecNumber>
    </recommendedName>
    <alternativeName>
        <fullName evidence="12">Enoylpyruvate transferase</fullName>
    </alternativeName>
    <alternativeName>
        <fullName evidence="12">UDP-N-acetylglucosamine enolpyruvyl transferase</fullName>
        <shortName evidence="12">EPT</shortName>
    </alternativeName>
</protein>
<keyword evidence="8 12" id="KW-0131">Cell cycle</keyword>
<dbReference type="EMBL" id="AP011112">
    <property type="protein sequence ID" value="BAI68797.1"/>
    <property type="molecule type" value="Genomic_DNA"/>
</dbReference>
<dbReference type="SUPFAM" id="SSF55205">
    <property type="entry name" value="EPT/RTPC-like"/>
    <property type="match status" value="1"/>
</dbReference>
<evidence type="ECO:0000259" key="13">
    <source>
        <dbReference type="Pfam" id="PF00275"/>
    </source>
</evidence>
<accession>D3DG45</accession>
<gene>
    <name evidence="12 14" type="primary">murA</name>
    <name evidence="14" type="ordered locus">HTH_0331</name>
</gene>
<keyword evidence="6 12" id="KW-0133">Cell shape</keyword>
<organism evidence="14 15">
    <name type="scientific">Hydrogenobacter thermophilus (strain DSM 6534 / IAM 12695 / TK-6)</name>
    <dbReference type="NCBI Taxonomy" id="608538"/>
    <lineage>
        <taxon>Bacteria</taxon>
        <taxon>Pseudomonadati</taxon>
        <taxon>Aquificota</taxon>
        <taxon>Aquificia</taxon>
        <taxon>Aquificales</taxon>
        <taxon>Aquificaceae</taxon>
        <taxon>Hydrogenobacter</taxon>
    </lineage>
</organism>
<evidence type="ECO:0000256" key="7">
    <source>
        <dbReference type="ARBA" id="ARBA00022984"/>
    </source>
</evidence>
<name>D3DG45_HYDTT</name>
<feature type="active site" description="Proton donor" evidence="12">
    <location>
        <position position="124"/>
    </location>
</feature>
<evidence type="ECO:0000256" key="6">
    <source>
        <dbReference type="ARBA" id="ARBA00022960"/>
    </source>
</evidence>
<keyword evidence="12" id="KW-0670">Pyruvate</keyword>
<dbReference type="GO" id="GO:0009252">
    <property type="term" value="P:peptidoglycan biosynthetic process"/>
    <property type="evidence" value="ECO:0007669"/>
    <property type="project" value="UniProtKB-UniRule"/>
</dbReference>
<dbReference type="AlphaFoldDB" id="D3DG45"/>
<evidence type="ECO:0000313" key="14">
    <source>
        <dbReference type="EMBL" id="BAI68797.1"/>
    </source>
</evidence>
<dbReference type="NCBIfam" id="TIGR01072">
    <property type="entry name" value="murA"/>
    <property type="match status" value="1"/>
</dbReference>
<dbReference type="PANTHER" id="PTHR43783">
    <property type="entry name" value="UDP-N-ACETYLGLUCOSAMINE 1-CARBOXYVINYLTRANSFERASE"/>
    <property type="match status" value="1"/>
</dbReference>
<dbReference type="InterPro" id="IPR001986">
    <property type="entry name" value="Enolpyruvate_Tfrase_dom"/>
</dbReference>
<evidence type="ECO:0000256" key="9">
    <source>
        <dbReference type="ARBA" id="ARBA00023316"/>
    </source>
</evidence>
<comment type="function">
    <text evidence="12">Cell wall formation. Adds enolpyruvyl to UDP-N-acetylglucosamine.</text>
</comment>
<dbReference type="RefSeq" id="WP_012962980.1">
    <property type="nucleotide sequence ID" value="NC_013799.1"/>
</dbReference>
<dbReference type="Pfam" id="PF00275">
    <property type="entry name" value="EPSP_synthase"/>
    <property type="match status" value="1"/>
</dbReference>
<dbReference type="GO" id="GO:0008760">
    <property type="term" value="F:UDP-N-acetylglucosamine 1-carboxyvinyltransferase activity"/>
    <property type="evidence" value="ECO:0007669"/>
    <property type="project" value="UniProtKB-UniRule"/>
</dbReference>
<evidence type="ECO:0000256" key="8">
    <source>
        <dbReference type="ARBA" id="ARBA00023306"/>
    </source>
</evidence>
<dbReference type="GO" id="GO:0071555">
    <property type="term" value="P:cell wall organization"/>
    <property type="evidence" value="ECO:0007669"/>
    <property type="project" value="UniProtKB-KW"/>
</dbReference>
<evidence type="ECO:0000256" key="1">
    <source>
        <dbReference type="ARBA" id="ARBA00004496"/>
    </source>
</evidence>
<feature type="binding site" evidence="12">
    <location>
        <begin position="30"/>
        <end position="31"/>
    </location>
    <ligand>
        <name>phosphoenolpyruvate</name>
        <dbReference type="ChEBI" id="CHEBI:58702"/>
    </ligand>
</feature>
<dbReference type="OrthoDB" id="9803760at2"/>
<comment type="catalytic activity">
    <reaction evidence="11 12">
        <text>phosphoenolpyruvate + UDP-N-acetyl-alpha-D-glucosamine = UDP-N-acetyl-3-O-(1-carboxyvinyl)-alpha-D-glucosamine + phosphate</text>
        <dbReference type="Rhea" id="RHEA:18681"/>
        <dbReference type="ChEBI" id="CHEBI:43474"/>
        <dbReference type="ChEBI" id="CHEBI:57705"/>
        <dbReference type="ChEBI" id="CHEBI:58702"/>
        <dbReference type="ChEBI" id="CHEBI:68483"/>
        <dbReference type="EC" id="2.5.1.7"/>
    </reaction>
</comment>
<dbReference type="KEGG" id="hte:Hydth_0329"/>
<dbReference type="GO" id="GO:0019277">
    <property type="term" value="P:UDP-N-acetylgalactosamine biosynthetic process"/>
    <property type="evidence" value="ECO:0007669"/>
    <property type="project" value="InterPro"/>
</dbReference>
<sequence>MKSITSYTSDYLVIEGGHRLVGKVRISGSKNASLPIMMSSLLTDDVCYIEDVPDLLDVRSTIELLQVFNAEVSYHQGKLRLDASKIKSFIAPDYIVRRMRASVLAMGPLLGRFGKAVVAMPGGCSIGVRAIDQHLKVFERGGARINVQHGYVHLEVDKIKPVEYTFEVVTVTGTENALMFLSRCEKRSILRNIAIEPEVMDLVEVLRSMGVSIEIDGRTAIVRGSRELKGFAHRVIPDRIEAGTFLVAGFITGGDIELENVRVDHLGSVIEKLREAGACVEVSSDRIRVYSNGGGIKPLSISTSEYPGFPTDMQAQFTSMCCLAEGLSEITENIFENRFQHVAELQRMGADIHIRGRTAFIKGVKKLTGAEVFSTDLRASASLVLAGLVAEGKTVVRDIYHLDRGYERLDEKLKSLGAPVERHSITDVI</sequence>
<dbReference type="GO" id="GO:0051301">
    <property type="term" value="P:cell division"/>
    <property type="evidence" value="ECO:0007669"/>
    <property type="project" value="UniProtKB-KW"/>
</dbReference>
<dbReference type="InterPro" id="IPR005750">
    <property type="entry name" value="UDP_GlcNAc_COvinyl_MurA"/>
</dbReference>
<feature type="binding site" evidence="12">
    <location>
        <position position="100"/>
    </location>
    <ligand>
        <name>UDP-N-acetyl-alpha-D-glucosamine</name>
        <dbReference type="ChEBI" id="CHEBI:57705"/>
    </ligand>
</feature>
<evidence type="ECO:0000256" key="4">
    <source>
        <dbReference type="ARBA" id="ARBA00022618"/>
    </source>
</evidence>
<evidence type="ECO:0000256" key="3">
    <source>
        <dbReference type="ARBA" id="ARBA00022490"/>
    </source>
</evidence>
<keyword evidence="5 12" id="KW-0808">Transferase</keyword>
<dbReference type="NCBIfam" id="NF006873">
    <property type="entry name" value="PRK09369.1"/>
    <property type="match status" value="1"/>
</dbReference>
<dbReference type="eggNOG" id="COG0766">
    <property type="taxonomic scope" value="Bacteria"/>
</dbReference>
<keyword evidence="15" id="KW-1185">Reference proteome</keyword>
<keyword evidence="7 12" id="KW-0573">Peptidoglycan synthesis</keyword>
<keyword evidence="3 12" id="KW-0963">Cytoplasm</keyword>
<comment type="pathway">
    <text evidence="2 12">Cell wall biogenesis; peptidoglycan biosynthesis.</text>
</comment>
<feature type="binding site" evidence="12">
    <location>
        <position position="334"/>
    </location>
    <ligand>
        <name>UDP-N-acetyl-alpha-D-glucosamine</name>
        <dbReference type="ChEBI" id="CHEBI:57705"/>
    </ligand>
</feature>
<dbReference type="Gene3D" id="3.65.10.10">
    <property type="entry name" value="Enolpyruvate transferase domain"/>
    <property type="match status" value="2"/>
</dbReference>
<dbReference type="KEGG" id="hth:HTH_0331"/>
<comment type="similarity">
    <text evidence="10 12">Belongs to the EPSP synthase family. MurA subfamily.</text>
</comment>
<comment type="subcellular location">
    <subcellularLocation>
        <location evidence="1 12">Cytoplasm</location>
    </subcellularLocation>
</comment>
<dbReference type="PANTHER" id="PTHR43783:SF1">
    <property type="entry name" value="UDP-N-ACETYLGLUCOSAMINE 1-CARBOXYVINYLTRANSFERASE"/>
    <property type="match status" value="1"/>
</dbReference>
<dbReference type="GO" id="GO:0008360">
    <property type="term" value="P:regulation of cell shape"/>
    <property type="evidence" value="ECO:0007669"/>
    <property type="project" value="UniProtKB-KW"/>
</dbReference>
<proteinExistence type="inferred from homology"/>
<keyword evidence="9 12" id="KW-0961">Cell wall biogenesis/degradation</keyword>
<dbReference type="UniPathway" id="UPA00219"/>
<evidence type="ECO:0000256" key="12">
    <source>
        <dbReference type="HAMAP-Rule" id="MF_00111"/>
    </source>
</evidence>